<dbReference type="InterPro" id="IPR031656">
    <property type="entry name" value="DAO_C"/>
</dbReference>
<dbReference type="OrthoDB" id="264015at2759"/>
<dbReference type="InterPro" id="IPR038299">
    <property type="entry name" value="DAO_C_sf"/>
</dbReference>
<dbReference type="SUPFAM" id="SSF51905">
    <property type="entry name" value="FAD/NAD(P)-binding domain"/>
    <property type="match status" value="1"/>
</dbReference>
<evidence type="ECO:0000256" key="10">
    <source>
        <dbReference type="RuleBase" id="RU361217"/>
    </source>
</evidence>
<dbReference type="InterPro" id="IPR000447">
    <property type="entry name" value="G3P_DH_FAD-dep"/>
</dbReference>
<evidence type="ECO:0000256" key="2">
    <source>
        <dbReference type="ARBA" id="ARBA00004173"/>
    </source>
</evidence>
<reference evidence="13 14" key="1">
    <citation type="submission" date="2020-11" db="EMBL/GenBank/DDBJ databases">
        <title>Kefir isolates.</title>
        <authorList>
            <person name="Marcisauskas S."/>
            <person name="Kim Y."/>
            <person name="Blasche S."/>
        </authorList>
    </citation>
    <scope>NUCLEOTIDE SEQUENCE [LARGE SCALE GENOMIC DNA]</scope>
    <source>
        <strain evidence="13 14">OG2</strain>
    </source>
</reference>
<dbReference type="PANTHER" id="PTHR11985:SF15">
    <property type="entry name" value="GLYCEROL-3-PHOSPHATE DEHYDROGENASE, MITOCHONDRIAL"/>
    <property type="match status" value="1"/>
</dbReference>
<dbReference type="PROSITE" id="PS00978">
    <property type="entry name" value="FAD_G3PDH_2"/>
    <property type="match status" value="1"/>
</dbReference>
<keyword evidence="8 10" id="KW-0560">Oxidoreductase</keyword>
<dbReference type="GO" id="GO:0004368">
    <property type="term" value="F:glycerol-3-phosphate dehydrogenase (quinone) activity"/>
    <property type="evidence" value="ECO:0007669"/>
    <property type="project" value="UniProtKB-EC"/>
</dbReference>
<comment type="cofactor">
    <cofactor evidence="1 10">
        <name>FAD</name>
        <dbReference type="ChEBI" id="CHEBI:57692"/>
    </cofactor>
</comment>
<comment type="similarity">
    <text evidence="4 10">Belongs to the FAD-dependent glycerol-3-phosphate dehydrogenase family.</text>
</comment>
<evidence type="ECO:0000256" key="9">
    <source>
        <dbReference type="ARBA" id="ARBA00023128"/>
    </source>
</evidence>
<evidence type="ECO:0000256" key="4">
    <source>
        <dbReference type="ARBA" id="ARBA00007330"/>
    </source>
</evidence>
<protein>
    <recommendedName>
        <fullName evidence="10">Glycerol-3-phosphate dehydrogenase</fullName>
        <ecNumber evidence="10">1.1.5.3</ecNumber>
    </recommendedName>
</protein>
<feature type="domain" description="Alpha-glycerophosphate oxidase C-terminal" evidence="12">
    <location>
        <begin position="496"/>
        <end position="564"/>
    </location>
</feature>
<dbReference type="PROSITE" id="PS00977">
    <property type="entry name" value="FAD_G3PDH_1"/>
    <property type="match status" value="1"/>
</dbReference>
<dbReference type="InterPro" id="IPR006076">
    <property type="entry name" value="FAD-dep_OxRdtase"/>
</dbReference>
<dbReference type="PANTHER" id="PTHR11985">
    <property type="entry name" value="GLYCEROL-3-PHOSPHATE DEHYDROGENASE"/>
    <property type="match status" value="1"/>
</dbReference>
<evidence type="ECO:0000313" key="14">
    <source>
        <dbReference type="Proteomes" id="UP000750334"/>
    </source>
</evidence>
<dbReference type="SUPFAM" id="SSF54373">
    <property type="entry name" value="FAD-linked reductases, C-terminal domain"/>
    <property type="match status" value="1"/>
</dbReference>
<evidence type="ECO:0000256" key="8">
    <source>
        <dbReference type="ARBA" id="ARBA00023002"/>
    </source>
</evidence>
<evidence type="ECO:0000259" key="12">
    <source>
        <dbReference type="Pfam" id="PF16901"/>
    </source>
</evidence>
<evidence type="ECO:0000259" key="11">
    <source>
        <dbReference type="Pfam" id="PF01266"/>
    </source>
</evidence>
<dbReference type="Gene3D" id="3.50.50.60">
    <property type="entry name" value="FAD/NAD(P)-binding domain"/>
    <property type="match status" value="2"/>
</dbReference>
<comment type="subcellular location">
    <subcellularLocation>
        <location evidence="2">Mitochondrion</location>
    </subcellularLocation>
</comment>
<dbReference type="Gene3D" id="1.10.8.870">
    <property type="entry name" value="Alpha-glycerophosphate oxidase, cap domain"/>
    <property type="match status" value="1"/>
</dbReference>
<comment type="pathway">
    <text evidence="3">Polyol metabolism; glycerol degradation.</text>
</comment>
<keyword evidence="14" id="KW-1185">Reference proteome</keyword>
<dbReference type="InterPro" id="IPR036188">
    <property type="entry name" value="FAD/NAD-bd_sf"/>
</dbReference>
<keyword evidence="6" id="KW-0274">FAD</keyword>
<evidence type="ECO:0000256" key="7">
    <source>
        <dbReference type="ARBA" id="ARBA00022946"/>
    </source>
</evidence>
<dbReference type="GO" id="GO:0005739">
    <property type="term" value="C:mitochondrion"/>
    <property type="evidence" value="ECO:0007669"/>
    <property type="project" value="UniProtKB-SubCell"/>
</dbReference>
<proteinExistence type="inferred from homology"/>
<dbReference type="Pfam" id="PF16901">
    <property type="entry name" value="DAO_C"/>
    <property type="match status" value="2"/>
</dbReference>
<dbReference type="PRINTS" id="PR01001">
    <property type="entry name" value="FADG3PDH"/>
</dbReference>
<evidence type="ECO:0000256" key="3">
    <source>
        <dbReference type="ARBA" id="ARBA00004745"/>
    </source>
</evidence>
<feature type="domain" description="Alpha-glycerophosphate oxidase C-terminal" evidence="12">
    <location>
        <begin position="600"/>
        <end position="667"/>
    </location>
</feature>
<gene>
    <name evidence="13" type="primary">GUT2</name>
    <name evidence="13" type="ORF">C6P45_004780</name>
</gene>
<comment type="catalytic activity">
    <reaction evidence="10">
        <text>a quinone + sn-glycerol 3-phosphate = dihydroxyacetone phosphate + a quinol</text>
        <dbReference type="Rhea" id="RHEA:18977"/>
        <dbReference type="ChEBI" id="CHEBI:24646"/>
        <dbReference type="ChEBI" id="CHEBI:57597"/>
        <dbReference type="ChEBI" id="CHEBI:57642"/>
        <dbReference type="ChEBI" id="CHEBI:132124"/>
        <dbReference type="EC" id="1.1.5.3"/>
    </reaction>
</comment>
<evidence type="ECO:0000256" key="1">
    <source>
        <dbReference type="ARBA" id="ARBA00001974"/>
    </source>
</evidence>
<comment type="caution">
    <text evidence="13">The sequence shown here is derived from an EMBL/GenBank/DDBJ whole genome shotgun (WGS) entry which is preliminary data.</text>
</comment>
<dbReference type="Proteomes" id="UP000750334">
    <property type="component" value="Unassembled WGS sequence"/>
</dbReference>
<evidence type="ECO:0000256" key="6">
    <source>
        <dbReference type="ARBA" id="ARBA00022827"/>
    </source>
</evidence>
<accession>A0A9P6WEQ7</accession>
<dbReference type="EC" id="1.1.5.3" evidence="10"/>
<dbReference type="AlphaFoldDB" id="A0A9P6WEQ7"/>
<keyword evidence="5 10" id="KW-0285">Flavoprotein</keyword>
<dbReference type="Pfam" id="PF01266">
    <property type="entry name" value="DAO"/>
    <property type="match status" value="1"/>
</dbReference>
<dbReference type="EMBL" id="PUHR01000007">
    <property type="protein sequence ID" value="KAG0671905.1"/>
    <property type="molecule type" value="Genomic_DNA"/>
</dbReference>
<evidence type="ECO:0000256" key="5">
    <source>
        <dbReference type="ARBA" id="ARBA00022630"/>
    </source>
</evidence>
<evidence type="ECO:0000313" key="13">
    <source>
        <dbReference type="EMBL" id="KAG0671905.1"/>
    </source>
</evidence>
<name>A0A9P6WEQ7_MAUEX</name>
<sequence length="683" mass="76454">MFGRKLLRPKVIFGVTSLSIVGTSIYLFNQKTKKSPLFDYNRLKPIDIIESVSAEPIDTPSRSTLINNLKESKNFDLLIIGGGATGTGCALDAVTRGLNVALVEKNDFASGTSSKSTKMAHGGVRYLEKAFLEFSKNQLDLVIEALNERAHLINTAPHLCKILPILIPVYTYWQVPYFYMGCKFYDLFAGSQNLKNSYLLTKKQVTELAPMLESGNLKAGLVYHDGTFNDSRLNSTLAITAINKGATVLNYIEVKQLIKSNEINDANQQKVIGAIVTDKETGETFQINAKTIVNATGPYSDHILQMDNNKDGLPDIDSSNYNTNNITSQIAVKNPKMVVPSSGVHIILPSFYCPKNVGLLDVRTSDGRVMFFLPWQGKVLAGTTDIPLKQVPETPTATEADIQDILKELQHYIKFPVKRDDVLSAWAGIRPLVKDPRKLDSKDGKTEGLVRSHFIFTSPTNLITIAGGKWTTYREMAEETINEVIKVGNFKNVKPCTTRKLKLLGAENWNPNLEALLAQKYNLSSKMAQHLADNYGTRASIICESFKQNNINQLPVTLATNFEILSEKDKFIESNNNNNNNINNIVDTVADVHIVETNEINPFDSFRYPFTIGELKYSIHHEYTRTALDFLLRRTRFAFLDAKQALNAVEGTVKIMGDELDWDEKKRLKEIEDTKIYIKTFGV</sequence>
<organism evidence="13 14">
    <name type="scientific">Maudiozyma exigua</name>
    <name type="common">Yeast</name>
    <name type="synonym">Kazachstania exigua</name>
    <dbReference type="NCBI Taxonomy" id="34358"/>
    <lineage>
        <taxon>Eukaryota</taxon>
        <taxon>Fungi</taxon>
        <taxon>Dikarya</taxon>
        <taxon>Ascomycota</taxon>
        <taxon>Saccharomycotina</taxon>
        <taxon>Saccharomycetes</taxon>
        <taxon>Saccharomycetales</taxon>
        <taxon>Saccharomycetaceae</taxon>
        <taxon>Maudiozyma</taxon>
    </lineage>
</organism>
<keyword evidence="9" id="KW-0496">Mitochondrion</keyword>
<dbReference type="FunFam" id="3.30.9.10:FF:000037">
    <property type="entry name" value="Glycerol-3-phosphate dehydrogenase"/>
    <property type="match status" value="1"/>
</dbReference>
<dbReference type="Gene3D" id="3.30.9.10">
    <property type="entry name" value="D-Amino Acid Oxidase, subunit A, domain 2"/>
    <property type="match status" value="2"/>
</dbReference>
<dbReference type="GO" id="GO:0006072">
    <property type="term" value="P:glycerol-3-phosphate metabolic process"/>
    <property type="evidence" value="ECO:0007669"/>
    <property type="project" value="UniProtKB-UniRule"/>
</dbReference>
<keyword evidence="7" id="KW-0809">Transit peptide</keyword>
<feature type="domain" description="FAD dependent oxidoreductase" evidence="11">
    <location>
        <begin position="76"/>
        <end position="438"/>
    </location>
</feature>